<evidence type="ECO:0000259" key="3">
    <source>
        <dbReference type="PROSITE" id="PS50887"/>
    </source>
</evidence>
<proteinExistence type="predicted"/>
<evidence type="ECO:0000256" key="2">
    <source>
        <dbReference type="SAM" id="Phobius"/>
    </source>
</evidence>
<keyword evidence="2" id="KW-0812">Transmembrane</keyword>
<dbReference type="InterPro" id="IPR043128">
    <property type="entry name" value="Rev_trsase/Diguanyl_cyclase"/>
</dbReference>
<feature type="domain" description="GGDEF" evidence="3">
    <location>
        <begin position="155"/>
        <end position="287"/>
    </location>
</feature>
<reference evidence="4 5" key="1">
    <citation type="submission" date="2019-01" db="EMBL/GenBank/DDBJ databases">
        <title>Zoogloea oleivorans genome sequencing and assembly.</title>
        <authorList>
            <person name="Tancsics A."/>
            <person name="Farkas M."/>
            <person name="Kriszt B."/>
            <person name="Maroti G."/>
            <person name="Horvath B."/>
        </authorList>
    </citation>
    <scope>NUCLEOTIDE SEQUENCE [LARGE SCALE GENOMIC DNA]</scope>
    <source>
        <strain evidence="4 5">Buc</strain>
    </source>
</reference>
<dbReference type="Proteomes" id="UP000389128">
    <property type="component" value="Unassembled WGS sequence"/>
</dbReference>
<keyword evidence="5" id="KW-1185">Reference proteome</keyword>
<dbReference type="GO" id="GO:0003824">
    <property type="term" value="F:catalytic activity"/>
    <property type="evidence" value="ECO:0007669"/>
    <property type="project" value="UniProtKB-ARBA"/>
</dbReference>
<dbReference type="InterPro" id="IPR000160">
    <property type="entry name" value="GGDEF_dom"/>
</dbReference>
<dbReference type="EMBL" id="SDKK01000005">
    <property type="protein sequence ID" value="TYC60300.1"/>
    <property type="molecule type" value="Genomic_DNA"/>
</dbReference>
<accession>A0A6C2D175</accession>
<dbReference type="PANTHER" id="PTHR46663:SF2">
    <property type="entry name" value="GGDEF DOMAIN-CONTAINING PROTEIN"/>
    <property type="match status" value="1"/>
</dbReference>
<organism evidence="4 5">
    <name type="scientific">Zoogloea oleivorans</name>
    <dbReference type="NCBI Taxonomy" id="1552750"/>
    <lineage>
        <taxon>Bacteria</taxon>
        <taxon>Pseudomonadati</taxon>
        <taxon>Pseudomonadota</taxon>
        <taxon>Betaproteobacteria</taxon>
        <taxon>Rhodocyclales</taxon>
        <taxon>Zoogloeaceae</taxon>
        <taxon>Zoogloea</taxon>
    </lineage>
</organism>
<evidence type="ECO:0000313" key="4">
    <source>
        <dbReference type="EMBL" id="TYC60300.1"/>
    </source>
</evidence>
<dbReference type="AlphaFoldDB" id="A0A6C2D175"/>
<dbReference type="OrthoDB" id="9763119at2"/>
<dbReference type="FunFam" id="3.30.70.270:FF:000001">
    <property type="entry name" value="Diguanylate cyclase domain protein"/>
    <property type="match status" value="1"/>
</dbReference>
<gene>
    <name evidence="4" type="ORF">ETQ85_07005</name>
</gene>
<dbReference type="Gene3D" id="3.30.70.270">
    <property type="match status" value="1"/>
</dbReference>
<keyword evidence="1" id="KW-0175">Coiled coil</keyword>
<feature type="transmembrane region" description="Helical" evidence="2">
    <location>
        <begin position="75"/>
        <end position="97"/>
    </location>
</feature>
<dbReference type="InterPro" id="IPR052163">
    <property type="entry name" value="DGC-Regulatory_Protein"/>
</dbReference>
<dbReference type="InterPro" id="IPR029787">
    <property type="entry name" value="Nucleotide_cyclase"/>
</dbReference>
<dbReference type="PANTHER" id="PTHR46663">
    <property type="entry name" value="DIGUANYLATE CYCLASE DGCT-RELATED"/>
    <property type="match status" value="1"/>
</dbReference>
<keyword evidence="2" id="KW-1133">Transmembrane helix</keyword>
<protein>
    <submittedName>
        <fullName evidence="4">GGDEF domain-containing protein</fullName>
    </submittedName>
</protein>
<dbReference type="SMART" id="SM00267">
    <property type="entry name" value="GGDEF"/>
    <property type="match status" value="1"/>
</dbReference>
<dbReference type="SUPFAM" id="SSF55073">
    <property type="entry name" value="Nucleotide cyclase"/>
    <property type="match status" value="1"/>
</dbReference>
<evidence type="ECO:0000313" key="5">
    <source>
        <dbReference type="Proteomes" id="UP000389128"/>
    </source>
</evidence>
<evidence type="ECO:0000256" key="1">
    <source>
        <dbReference type="SAM" id="Coils"/>
    </source>
</evidence>
<dbReference type="PROSITE" id="PS50887">
    <property type="entry name" value="GGDEF"/>
    <property type="match status" value="1"/>
</dbReference>
<dbReference type="Pfam" id="PF00990">
    <property type="entry name" value="GGDEF"/>
    <property type="match status" value="1"/>
</dbReference>
<comment type="caution">
    <text evidence="4">The sequence shown here is derived from an EMBL/GenBank/DDBJ whole genome shotgun (WGS) entry which is preliminary data.</text>
</comment>
<dbReference type="NCBIfam" id="TIGR00254">
    <property type="entry name" value="GGDEF"/>
    <property type="match status" value="1"/>
</dbReference>
<feature type="coiled-coil region" evidence="1">
    <location>
        <begin position="100"/>
        <end position="127"/>
    </location>
</feature>
<keyword evidence="2" id="KW-0472">Membrane</keyword>
<dbReference type="CDD" id="cd01949">
    <property type="entry name" value="GGDEF"/>
    <property type="match status" value="1"/>
</dbReference>
<name>A0A6C2D175_9RHOO</name>
<sequence length="287" mass="31789">MASLYGEGTPGIALRIYDGVRTDPEGLMFDSHPNTDKITPVHFEALEYISFPQHSWTLQILSTPEFEQRYSHDSAHIIAIAGSGVSLLLAVLTWQLATGRARAFARAQAMTRELRESEERMRHMAQHDPLTHLPNRALFSDRLQAALARARRDSAGAGLMFVDLDHFKPVNDAYGHAVGDHLLVAATKRMRDCLRESDTLARVGGDEFVVLLPHIDTRDDARLVAERIRTSLALPFLIDNHALAISASIGIGIFPEHGSDDVTLIKSADDAMYRAKDAGRDRLVFAD</sequence>